<dbReference type="AlphaFoldDB" id="A0A1I7MN57"/>
<dbReference type="EMBL" id="FPCG01000007">
    <property type="protein sequence ID" value="SFV23352.1"/>
    <property type="molecule type" value="Genomic_DNA"/>
</dbReference>
<dbReference type="InterPro" id="IPR029062">
    <property type="entry name" value="Class_I_gatase-like"/>
</dbReference>
<protein>
    <submittedName>
        <fullName evidence="2">GMP synthase (Glutamine-hydrolysing)</fullName>
    </submittedName>
</protein>
<evidence type="ECO:0000259" key="1">
    <source>
        <dbReference type="Pfam" id="PF00117"/>
    </source>
</evidence>
<dbReference type="NCBIfam" id="NF005743">
    <property type="entry name" value="PRK07567.1"/>
    <property type="match status" value="1"/>
</dbReference>
<dbReference type="OrthoDB" id="5196541at2"/>
<reference evidence="2 3" key="1">
    <citation type="submission" date="2016-10" db="EMBL/GenBank/DDBJ databases">
        <authorList>
            <person name="de Groot N.N."/>
        </authorList>
    </citation>
    <scope>NUCLEOTIDE SEQUENCE [LARGE SCALE GENOMIC DNA]</scope>
    <source>
        <strain evidence="2 3">CGMCC 1.7054</strain>
    </source>
</reference>
<dbReference type="PANTHER" id="PTHR42695">
    <property type="entry name" value="GLUTAMINE AMIDOTRANSFERASE YLR126C-RELATED"/>
    <property type="match status" value="1"/>
</dbReference>
<dbReference type="InterPro" id="IPR017926">
    <property type="entry name" value="GATASE"/>
</dbReference>
<name>A0A1I7MN57_9MICC</name>
<organism evidence="2 3">
    <name type="scientific">Micrococcus terreus</name>
    <dbReference type="NCBI Taxonomy" id="574650"/>
    <lineage>
        <taxon>Bacteria</taxon>
        <taxon>Bacillati</taxon>
        <taxon>Actinomycetota</taxon>
        <taxon>Actinomycetes</taxon>
        <taxon>Micrococcales</taxon>
        <taxon>Micrococcaceae</taxon>
        <taxon>Micrococcus</taxon>
    </lineage>
</organism>
<dbReference type="CDD" id="cd01741">
    <property type="entry name" value="GATase1_1"/>
    <property type="match status" value="1"/>
</dbReference>
<dbReference type="STRING" id="574650.SAMN04487966_10710"/>
<dbReference type="Proteomes" id="UP000198881">
    <property type="component" value="Unassembled WGS sequence"/>
</dbReference>
<dbReference type="Pfam" id="PF00117">
    <property type="entry name" value="GATase"/>
    <property type="match status" value="1"/>
</dbReference>
<proteinExistence type="predicted"/>
<keyword evidence="3" id="KW-1185">Reference proteome</keyword>
<sequence>MLPFLLIQTRSDDSAAADELRSTTELGGFAEGQLAALRLDQEMAPHVGDPGTDQRPGYDWSALLAEHSGVILCGSPYNSSDPDELKSDLQLAVEAELRRMLDVVVEQDVPFMGACYGVGTLGLHQGATVDGTYGEPAGVVSVSVTEAGSADPLLEGLDPVFDAYVGHKEAVSRLPEHAVVLVRGESCPVQMFRIGQNMYATQFHPELDQEGLLHRLEVYADRGYFDPAEADQLFASIRASVVTQPQRVLSNFVRRYAQ</sequence>
<dbReference type="RefSeq" id="WP_091697569.1">
    <property type="nucleotide sequence ID" value="NZ_FPCG01000007.1"/>
</dbReference>
<dbReference type="GO" id="GO:0005829">
    <property type="term" value="C:cytosol"/>
    <property type="evidence" value="ECO:0007669"/>
    <property type="project" value="TreeGrafter"/>
</dbReference>
<evidence type="ECO:0000313" key="2">
    <source>
        <dbReference type="EMBL" id="SFV23352.1"/>
    </source>
</evidence>
<dbReference type="Gene3D" id="3.40.50.880">
    <property type="match status" value="1"/>
</dbReference>
<dbReference type="InterPro" id="IPR044992">
    <property type="entry name" value="ChyE-like"/>
</dbReference>
<dbReference type="SUPFAM" id="SSF52317">
    <property type="entry name" value="Class I glutamine amidotransferase-like"/>
    <property type="match status" value="1"/>
</dbReference>
<gene>
    <name evidence="2" type="ORF">SAMN04487966_10710</name>
</gene>
<dbReference type="PROSITE" id="PS51273">
    <property type="entry name" value="GATASE_TYPE_1"/>
    <property type="match status" value="1"/>
</dbReference>
<feature type="domain" description="Glutamine amidotransferase" evidence="1">
    <location>
        <begin position="66"/>
        <end position="208"/>
    </location>
</feature>
<dbReference type="PANTHER" id="PTHR42695:SF5">
    <property type="entry name" value="GLUTAMINE AMIDOTRANSFERASE YLR126C-RELATED"/>
    <property type="match status" value="1"/>
</dbReference>
<evidence type="ECO:0000313" key="3">
    <source>
        <dbReference type="Proteomes" id="UP000198881"/>
    </source>
</evidence>
<accession>A0A1I7MN57</accession>